<dbReference type="AlphaFoldDB" id="A0A9E6ZYS3"/>
<sequence length="146" mass="16049">MNKEYTINDKLNASATAGSQAGRFLSGYLSYTLYFFIPFFLNKLSTVGLHVVDYTFCICKKIFFMRFCSEGTSVVGLFSTSMNSHCHGHNIPQGVIAPTVKNQKTVAASGCKINSILTILSSCKVPVSFNYPVVSLSIPFFPTFQS</sequence>
<dbReference type="Proteomes" id="UP000831290">
    <property type="component" value="Chromosome"/>
</dbReference>
<dbReference type="KEGG" id="fbm:MQE35_09105"/>
<reference evidence="1" key="1">
    <citation type="submission" date="2022-03" db="EMBL/GenBank/DDBJ databases">
        <title>Description of Abyssus ytuae gen. nov., sp. nov., a novel member of the family Flavobacteriaceae isolated from the sediment of Mariana Trench.</title>
        <authorList>
            <person name="Zhang J."/>
            <person name="Xu X."/>
        </authorList>
    </citation>
    <scope>NUCLEOTIDE SEQUENCE</scope>
    <source>
        <strain evidence="1">MT3330</strain>
    </source>
</reference>
<accession>A0A9E6ZYS3</accession>
<proteinExistence type="predicted"/>
<evidence type="ECO:0000313" key="2">
    <source>
        <dbReference type="Proteomes" id="UP000831290"/>
    </source>
</evidence>
<protein>
    <submittedName>
        <fullName evidence="1">Uncharacterized protein</fullName>
    </submittedName>
</protein>
<dbReference type="EMBL" id="CP094358">
    <property type="protein sequence ID" value="UOB19441.1"/>
    <property type="molecule type" value="Genomic_DNA"/>
</dbReference>
<evidence type="ECO:0000313" key="1">
    <source>
        <dbReference type="EMBL" id="UOB19441.1"/>
    </source>
</evidence>
<gene>
    <name evidence="1" type="ORF">MQE35_09105</name>
</gene>
<dbReference type="RefSeq" id="WP_255846057.1">
    <property type="nucleotide sequence ID" value="NZ_CP094358.1"/>
</dbReference>
<name>A0A9E6ZYS3_9FLAO</name>
<keyword evidence="2" id="KW-1185">Reference proteome</keyword>
<organism evidence="1 2">
    <name type="scientific">Abyssalbus ytuae</name>
    <dbReference type="NCBI Taxonomy" id="2926907"/>
    <lineage>
        <taxon>Bacteria</taxon>
        <taxon>Pseudomonadati</taxon>
        <taxon>Bacteroidota</taxon>
        <taxon>Flavobacteriia</taxon>
        <taxon>Flavobacteriales</taxon>
        <taxon>Flavobacteriaceae</taxon>
        <taxon>Abyssalbus</taxon>
    </lineage>
</organism>